<dbReference type="EMBL" id="BMON01000006">
    <property type="protein sequence ID" value="GGM51212.1"/>
    <property type="molecule type" value="Genomic_DNA"/>
</dbReference>
<accession>A0A830FX22</accession>
<feature type="transmembrane region" description="Helical" evidence="1">
    <location>
        <begin position="21"/>
        <end position="39"/>
    </location>
</feature>
<keyword evidence="1" id="KW-0472">Membrane</keyword>
<evidence type="ECO:0000313" key="3">
    <source>
        <dbReference type="Proteomes" id="UP000656367"/>
    </source>
</evidence>
<sequence length="66" mass="6962">MQLEEIPVIGSLLAAGADDRVFDAMLVLGPVIIIVITLLGRNLASLALAVAYTVGFSVYIGYKGIR</sequence>
<feature type="transmembrane region" description="Helical" evidence="1">
    <location>
        <begin position="45"/>
        <end position="62"/>
    </location>
</feature>
<gene>
    <name evidence="2" type="ORF">GCM10009006_35470</name>
</gene>
<keyword evidence="1" id="KW-1133">Transmembrane helix</keyword>
<protein>
    <submittedName>
        <fullName evidence="2">Uncharacterized protein</fullName>
    </submittedName>
</protein>
<keyword evidence="1" id="KW-0812">Transmembrane</keyword>
<evidence type="ECO:0000256" key="1">
    <source>
        <dbReference type="SAM" id="Phobius"/>
    </source>
</evidence>
<dbReference type="RefSeq" id="WP_188853909.1">
    <property type="nucleotide sequence ID" value="NZ_BMON01000006.1"/>
</dbReference>
<reference evidence="2" key="2">
    <citation type="submission" date="2020-09" db="EMBL/GenBank/DDBJ databases">
        <authorList>
            <person name="Sun Q."/>
            <person name="Ohkuma M."/>
        </authorList>
    </citation>
    <scope>NUCLEOTIDE SEQUENCE</scope>
    <source>
        <strain evidence="2">JCM 15759</strain>
    </source>
</reference>
<dbReference type="OrthoDB" id="242212at2157"/>
<dbReference type="AlphaFoldDB" id="A0A830FX22"/>
<organism evidence="2 3">
    <name type="scientific">Haloarcula argentinensis</name>
    <dbReference type="NCBI Taxonomy" id="43776"/>
    <lineage>
        <taxon>Archaea</taxon>
        <taxon>Methanobacteriati</taxon>
        <taxon>Methanobacteriota</taxon>
        <taxon>Stenosarchaea group</taxon>
        <taxon>Halobacteria</taxon>
        <taxon>Halobacteriales</taxon>
        <taxon>Haloarculaceae</taxon>
        <taxon>Haloarcula</taxon>
    </lineage>
</organism>
<proteinExistence type="predicted"/>
<name>A0A830FX22_HALAR</name>
<dbReference type="Proteomes" id="UP000656367">
    <property type="component" value="Unassembled WGS sequence"/>
</dbReference>
<reference evidence="2" key="1">
    <citation type="journal article" date="2014" name="Int. J. Syst. Evol. Microbiol.">
        <title>Complete genome sequence of Corynebacterium casei LMG S-19264T (=DSM 44701T), isolated from a smear-ripened cheese.</title>
        <authorList>
            <consortium name="US DOE Joint Genome Institute (JGI-PGF)"/>
            <person name="Walter F."/>
            <person name="Albersmeier A."/>
            <person name="Kalinowski J."/>
            <person name="Ruckert C."/>
        </authorList>
    </citation>
    <scope>NUCLEOTIDE SEQUENCE</scope>
    <source>
        <strain evidence="2">JCM 15759</strain>
    </source>
</reference>
<evidence type="ECO:0000313" key="2">
    <source>
        <dbReference type="EMBL" id="GGM51212.1"/>
    </source>
</evidence>
<comment type="caution">
    <text evidence="2">The sequence shown here is derived from an EMBL/GenBank/DDBJ whole genome shotgun (WGS) entry which is preliminary data.</text>
</comment>